<dbReference type="EC" id="1.1.1.169" evidence="4"/>
<dbReference type="InterPro" id="IPR013752">
    <property type="entry name" value="KPA_reductase"/>
</dbReference>
<accession>A0A6I2UJV4</accession>
<comment type="caution">
    <text evidence="7">The sequence shown here is derived from an EMBL/GenBank/DDBJ whole genome shotgun (WGS) entry which is preliminary data.</text>
</comment>
<dbReference type="InterPro" id="IPR013328">
    <property type="entry name" value="6PGD_dom2"/>
</dbReference>
<dbReference type="Proteomes" id="UP000433181">
    <property type="component" value="Unassembled WGS sequence"/>
</dbReference>
<evidence type="ECO:0000259" key="5">
    <source>
        <dbReference type="Pfam" id="PF02558"/>
    </source>
</evidence>
<dbReference type="Gene3D" id="1.10.1040.10">
    <property type="entry name" value="N-(1-d-carboxylethyl)-l-norvaline Dehydrogenase, domain 2"/>
    <property type="match status" value="1"/>
</dbReference>
<dbReference type="RefSeq" id="WP_154408180.1">
    <property type="nucleotide sequence ID" value="NZ_VUNR01000046.1"/>
</dbReference>
<dbReference type="InterPro" id="IPR008927">
    <property type="entry name" value="6-PGluconate_DH-like_C_sf"/>
</dbReference>
<comment type="catalytic activity">
    <reaction evidence="4">
        <text>(R)-pantoate + NADP(+) = 2-dehydropantoate + NADPH + H(+)</text>
        <dbReference type="Rhea" id="RHEA:16233"/>
        <dbReference type="ChEBI" id="CHEBI:11561"/>
        <dbReference type="ChEBI" id="CHEBI:15378"/>
        <dbReference type="ChEBI" id="CHEBI:15980"/>
        <dbReference type="ChEBI" id="CHEBI:57783"/>
        <dbReference type="ChEBI" id="CHEBI:58349"/>
        <dbReference type="EC" id="1.1.1.169"/>
    </reaction>
</comment>
<evidence type="ECO:0000256" key="3">
    <source>
        <dbReference type="ARBA" id="ARBA00023002"/>
    </source>
</evidence>
<comment type="similarity">
    <text evidence="1 4">Belongs to the ketopantoate reductase family.</text>
</comment>
<proteinExistence type="inferred from homology"/>
<dbReference type="SUPFAM" id="SSF51735">
    <property type="entry name" value="NAD(P)-binding Rossmann-fold domains"/>
    <property type="match status" value="1"/>
</dbReference>
<feature type="domain" description="Ketopantoate reductase C-terminal" evidence="6">
    <location>
        <begin position="183"/>
        <end position="300"/>
    </location>
</feature>
<dbReference type="AlphaFoldDB" id="A0A6I2UJV4"/>
<keyword evidence="2 4" id="KW-0521">NADP</keyword>
<gene>
    <name evidence="7" type="ORF">FYJ84_13705</name>
</gene>
<dbReference type="GO" id="GO:0015940">
    <property type="term" value="P:pantothenate biosynthetic process"/>
    <property type="evidence" value="ECO:0007669"/>
    <property type="project" value="UniProtKB-UniPathway"/>
</dbReference>
<dbReference type="NCBIfam" id="TIGR00745">
    <property type="entry name" value="apbA_panE"/>
    <property type="match status" value="1"/>
</dbReference>
<name>A0A6I2UJV4_9FIRM</name>
<dbReference type="GeneID" id="96779984"/>
<evidence type="ECO:0000313" key="7">
    <source>
        <dbReference type="EMBL" id="MSU10015.1"/>
    </source>
</evidence>
<comment type="pathway">
    <text evidence="4">Cofactor biosynthesis; (R)-pantothenate biosynthesis; (R)-pantoate from 3-methyl-2-oxobutanoate: step 2/2.</text>
</comment>
<keyword evidence="8" id="KW-1185">Reference proteome</keyword>
<protein>
    <recommendedName>
        <fullName evidence="4">2-dehydropantoate 2-reductase</fullName>
        <ecNumber evidence="4">1.1.1.169</ecNumber>
    </recommendedName>
    <alternativeName>
        <fullName evidence="4">Ketopantoate reductase</fullName>
    </alternativeName>
</protein>
<evidence type="ECO:0000259" key="6">
    <source>
        <dbReference type="Pfam" id="PF08546"/>
    </source>
</evidence>
<dbReference type="Pfam" id="PF08546">
    <property type="entry name" value="ApbA_C"/>
    <property type="match status" value="1"/>
</dbReference>
<dbReference type="GO" id="GO:0008677">
    <property type="term" value="F:2-dehydropantoate 2-reductase activity"/>
    <property type="evidence" value="ECO:0007669"/>
    <property type="project" value="UniProtKB-EC"/>
</dbReference>
<dbReference type="SUPFAM" id="SSF48179">
    <property type="entry name" value="6-phosphogluconate dehydrogenase C-terminal domain-like"/>
    <property type="match status" value="1"/>
</dbReference>
<keyword evidence="4" id="KW-0566">Pantothenate biosynthesis</keyword>
<evidence type="ECO:0000313" key="8">
    <source>
        <dbReference type="Proteomes" id="UP000433181"/>
    </source>
</evidence>
<dbReference type="Gene3D" id="3.40.50.720">
    <property type="entry name" value="NAD(P)-binding Rossmann-like Domain"/>
    <property type="match status" value="1"/>
</dbReference>
<keyword evidence="3 4" id="KW-0560">Oxidoreductase</keyword>
<evidence type="ECO:0000256" key="2">
    <source>
        <dbReference type="ARBA" id="ARBA00022857"/>
    </source>
</evidence>
<dbReference type="InterPro" id="IPR013332">
    <property type="entry name" value="KPR_N"/>
</dbReference>
<dbReference type="PANTHER" id="PTHR21708">
    <property type="entry name" value="PROBABLE 2-DEHYDROPANTOATE 2-REDUCTASE"/>
    <property type="match status" value="1"/>
</dbReference>
<dbReference type="PANTHER" id="PTHR21708:SF26">
    <property type="entry name" value="2-DEHYDROPANTOATE 2-REDUCTASE"/>
    <property type="match status" value="1"/>
</dbReference>
<dbReference type="Pfam" id="PF02558">
    <property type="entry name" value="ApbA"/>
    <property type="match status" value="1"/>
</dbReference>
<evidence type="ECO:0000256" key="4">
    <source>
        <dbReference type="RuleBase" id="RU362068"/>
    </source>
</evidence>
<dbReference type="InterPro" id="IPR003710">
    <property type="entry name" value="ApbA"/>
</dbReference>
<dbReference type="EMBL" id="VUNR01000046">
    <property type="protein sequence ID" value="MSU10015.1"/>
    <property type="molecule type" value="Genomic_DNA"/>
</dbReference>
<evidence type="ECO:0000256" key="1">
    <source>
        <dbReference type="ARBA" id="ARBA00007870"/>
    </source>
</evidence>
<comment type="function">
    <text evidence="4">Catalyzes the NADPH-dependent reduction of ketopantoate into pantoic acid.</text>
</comment>
<sequence>MKFAIAGSGGTGGVLGAYLAKAGNDVTFLARGKHLEAIREKGLTLESQHNGNFTVYPAKACTMDEYADRPDVLLVCVKYYDIEAAIELARRTAGEDTIILPILNIYGTGGVMQAALPDKLTVLDGCMYVFGMIKEPGVISQPQSILRVFYGFRQGQDRRLEAKARDLEQVFKAAGIEGHFTDNIAADHLQKFSFVSPMGAAGLYFNAKSEDFQQEGQVRDTFVGLIREVQAIGDAMGLTFKSDLVKSGLKLIDAFKPGGMTSMQRDVAAGRQSEFAGLVDSIVELGKKLNVPTPYYAKISQWGKENHIK</sequence>
<dbReference type="GO" id="GO:0005737">
    <property type="term" value="C:cytoplasm"/>
    <property type="evidence" value="ECO:0007669"/>
    <property type="project" value="TreeGrafter"/>
</dbReference>
<dbReference type="InterPro" id="IPR036291">
    <property type="entry name" value="NAD(P)-bd_dom_sf"/>
</dbReference>
<reference evidence="7 8" key="1">
    <citation type="submission" date="2019-08" db="EMBL/GenBank/DDBJ databases">
        <title>In-depth cultivation of the pig gut microbiome towards novel bacterial diversity and tailored functional studies.</title>
        <authorList>
            <person name="Wylensek D."/>
            <person name="Hitch T.C.A."/>
            <person name="Clavel T."/>
        </authorList>
    </citation>
    <scope>NUCLEOTIDE SEQUENCE [LARGE SCALE GENOMIC DNA]</scope>
    <source>
        <strain evidence="7 8">WCA-693-APC-5D-A</strain>
    </source>
</reference>
<dbReference type="UniPathway" id="UPA00028">
    <property type="reaction ID" value="UER00004"/>
</dbReference>
<feature type="domain" description="Ketopantoate reductase N-terminal" evidence="5">
    <location>
        <begin position="4"/>
        <end position="141"/>
    </location>
</feature>
<organism evidence="7 8">
    <name type="scientific">Anaerovibrio slackiae</name>
    <dbReference type="NCBI Taxonomy" id="2652309"/>
    <lineage>
        <taxon>Bacteria</taxon>
        <taxon>Bacillati</taxon>
        <taxon>Bacillota</taxon>
        <taxon>Negativicutes</taxon>
        <taxon>Selenomonadales</taxon>
        <taxon>Selenomonadaceae</taxon>
        <taxon>Anaerovibrio</taxon>
    </lineage>
</organism>
<dbReference type="InterPro" id="IPR051402">
    <property type="entry name" value="KPR-Related"/>
</dbReference>